<dbReference type="OrthoDB" id="5769306at2"/>
<dbReference type="RefSeq" id="WP_150094314.1">
    <property type="nucleotide sequence ID" value="NZ_VWXX01000031.1"/>
</dbReference>
<organism evidence="4 5">
    <name type="scientific">Thiohalocapsa marina</name>
    <dbReference type="NCBI Taxonomy" id="424902"/>
    <lineage>
        <taxon>Bacteria</taxon>
        <taxon>Pseudomonadati</taxon>
        <taxon>Pseudomonadota</taxon>
        <taxon>Gammaproteobacteria</taxon>
        <taxon>Chromatiales</taxon>
        <taxon>Chromatiaceae</taxon>
        <taxon>Thiohalocapsa</taxon>
    </lineage>
</organism>
<feature type="transmembrane region" description="Helical" evidence="3">
    <location>
        <begin position="105"/>
        <end position="125"/>
    </location>
</feature>
<comment type="caution">
    <text evidence="4">The sequence shown here is derived from an EMBL/GenBank/DDBJ whole genome shotgun (WGS) entry which is preliminary data.</text>
</comment>
<evidence type="ECO:0000313" key="5">
    <source>
        <dbReference type="Proteomes" id="UP000322981"/>
    </source>
</evidence>
<feature type="coiled-coil region" evidence="1">
    <location>
        <begin position="71"/>
        <end position="100"/>
    </location>
</feature>
<accession>A0A5M8FI03</accession>
<feature type="transmembrane region" description="Helical" evidence="3">
    <location>
        <begin position="131"/>
        <end position="148"/>
    </location>
</feature>
<sequence>MIGVRLGGLLKFLIGILLLQAATALLTYTALKTDLQQTALLFGSVAVTLGVLVALWFDSVIGNVKDRTVARQEQRHQREREKLRLRAERDKAEIARQRKRVSGGATLKTGAAVGGLLGVGVTMMLAQFMTLGLLTISAAGGAALGYGVRARQERLTRAREQRQAEKLLLSQTELPALEQDPPTRQGRIKRKPFR</sequence>
<reference evidence="4 5" key="1">
    <citation type="submission" date="2019-09" db="EMBL/GenBank/DDBJ databases">
        <title>Whole-genome sequence of the purple sulfur bacterium Thiohalocapsa marina DSM 19078.</title>
        <authorList>
            <person name="Kyndt J.A."/>
            <person name="Meyer T.E."/>
        </authorList>
    </citation>
    <scope>NUCLEOTIDE SEQUENCE [LARGE SCALE GENOMIC DNA]</scope>
    <source>
        <strain evidence="4 5">DSM 19078</strain>
    </source>
</reference>
<dbReference type="AlphaFoldDB" id="A0A5M8FI03"/>
<proteinExistence type="predicted"/>
<evidence type="ECO:0000256" key="3">
    <source>
        <dbReference type="SAM" id="Phobius"/>
    </source>
</evidence>
<keyword evidence="3" id="KW-1133">Transmembrane helix</keyword>
<keyword evidence="1" id="KW-0175">Coiled coil</keyword>
<protein>
    <submittedName>
        <fullName evidence="4">Uncharacterized protein</fullName>
    </submittedName>
</protein>
<evidence type="ECO:0000256" key="2">
    <source>
        <dbReference type="SAM" id="MobiDB-lite"/>
    </source>
</evidence>
<dbReference type="EMBL" id="VWXX01000031">
    <property type="protein sequence ID" value="KAA6183590.1"/>
    <property type="molecule type" value="Genomic_DNA"/>
</dbReference>
<evidence type="ECO:0000256" key="1">
    <source>
        <dbReference type="SAM" id="Coils"/>
    </source>
</evidence>
<keyword evidence="5" id="KW-1185">Reference proteome</keyword>
<name>A0A5M8FI03_9GAMM</name>
<gene>
    <name evidence="4" type="ORF">F2Q65_15475</name>
</gene>
<feature type="region of interest" description="Disordered" evidence="2">
    <location>
        <begin position="168"/>
        <end position="194"/>
    </location>
</feature>
<keyword evidence="3" id="KW-0812">Transmembrane</keyword>
<feature type="transmembrane region" description="Helical" evidence="3">
    <location>
        <begin position="37"/>
        <end position="57"/>
    </location>
</feature>
<feature type="transmembrane region" description="Helical" evidence="3">
    <location>
        <begin position="12"/>
        <end position="31"/>
    </location>
</feature>
<dbReference type="Proteomes" id="UP000322981">
    <property type="component" value="Unassembled WGS sequence"/>
</dbReference>
<evidence type="ECO:0000313" key="4">
    <source>
        <dbReference type="EMBL" id="KAA6183590.1"/>
    </source>
</evidence>
<keyword evidence="3" id="KW-0472">Membrane</keyword>